<dbReference type="Gene3D" id="3.20.20.10">
    <property type="entry name" value="Alanine racemase"/>
    <property type="match status" value="1"/>
</dbReference>
<dbReference type="InterPro" id="IPR022644">
    <property type="entry name" value="De-COase2_N"/>
</dbReference>
<name>A0AAU8ZKG8_MORMO</name>
<evidence type="ECO:0000256" key="1">
    <source>
        <dbReference type="ARBA" id="ARBA00001933"/>
    </source>
</evidence>
<dbReference type="GO" id="GO:0009089">
    <property type="term" value="P:lysine biosynthetic process via diaminopimelate"/>
    <property type="evidence" value="ECO:0007669"/>
    <property type="project" value="TreeGrafter"/>
</dbReference>
<evidence type="ECO:0000313" key="5">
    <source>
        <dbReference type="Proteomes" id="UP000244682"/>
    </source>
</evidence>
<dbReference type="Gene3D" id="2.40.37.10">
    <property type="entry name" value="Lyase, Ornithine Decarboxylase, Chain A, domain 1"/>
    <property type="match status" value="1"/>
</dbReference>
<proteinExistence type="predicted"/>
<organism evidence="4 5">
    <name type="scientific">Morganella morganii</name>
    <name type="common">Proteus morganii</name>
    <dbReference type="NCBI Taxonomy" id="582"/>
    <lineage>
        <taxon>Bacteria</taxon>
        <taxon>Pseudomonadati</taxon>
        <taxon>Pseudomonadota</taxon>
        <taxon>Gammaproteobacteria</taxon>
        <taxon>Enterobacterales</taxon>
        <taxon>Morganellaceae</taxon>
        <taxon>Morganella</taxon>
    </lineage>
</organism>
<gene>
    <name evidence="4" type="ORF">AM380_05610</name>
</gene>
<reference evidence="4 5" key="1">
    <citation type="submission" date="2018-04" db="EMBL/GenBank/DDBJ databases">
        <title>Whole genome sequencing of Morganella morganii AR_0133.</title>
        <authorList>
            <person name="Conlan S."/>
            <person name="Thomas P.J."/>
            <person name="Mullikin J."/>
            <person name="Frank K.M."/>
            <person name="Segre J.A."/>
        </authorList>
    </citation>
    <scope>NUCLEOTIDE SEQUENCE [LARGE SCALE GENOMIC DNA]</scope>
    <source>
        <strain evidence="4 5">AR_0133</strain>
    </source>
</reference>
<dbReference type="AlphaFoldDB" id="A0AAU8ZKG8"/>
<dbReference type="InterPro" id="IPR009006">
    <property type="entry name" value="Ala_racemase/Decarboxylase_C"/>
</dbReference>
<dbReference type="Proteomes" id="UP000244682">
    <property type="component" value="Chromosome"/>
</dbReference>
<comment type="cofactor">
    <cofactor evidence="1">
        <name>pyridoxal 5'-phosphate</name>
        <dbReference type="ChEBI" id="CHEBI:597326"/>
    </cofactor>
</comment>
<keyword evidence="2" id="KW-0663">Pyridoxal phosphate</keyword>
<accession>A0AAU8ZKG8</accession>
<dbReference type="InterPro" id="IPR029066">
    <property type="entry name" value="PLP-binding_barrel"/>
</dbReference>
<sequence length="405" mass="46145">MDYSVLNKISNSYGDSFYLLDTEKFKDNYTELLNSFKKYYKNTNIGYSYKTNYTPVLCKLIDDNGGFAEVVSDMEYSLAIAIGVAPQNIIVNGPYKTKKLIEKYVLNKSIVNLDSYREFEYIKEIAIDNPSVNIEYGIRCNFSIGNNNISRFGVDTENSDFVKKISELNKIPNVILSGIHCHFPDRNADSYVIRAEKIIKLVKLLFKTPPRYIDIGGGYFGKMDQSLRKQFSSYHDYDEYAEKIGRVFYKEYGELPNKSQPLLILEPGSAIVADVVKFVCKIVEIKNIRNSDIAICTGSKFNIGLLSSTINSPISVFSKNETGTYHNSIDISGYTCIESDYLYRGYQGNLDIDDFIMLDNAGSYSIVFKPPFILPNVPVVEIKNNKINVIKRQETFNDVFSTFSW</sequence>
<evidence type="ECO:0000256" key="2">
    <source>
        <dbReference type="ARBA" id="ARBA00022898"/>
    </source>
</evidence>
<feature type="domain" description="Orn/DAP/Arg decarboxylase 2 N-terminal" evidence="3">
    <location>
        <begin position="32"/>
        <end position="273"/>
    </location>
</feature>
<dbReference type="SUPFAM" id="SSF50621">
    <property type="entry name" value="Alanine racemase C-terminal domain-like"/>
    <property type="match status" value="1"/>
</dbReference>
<dbReference type="PANTHER" id="PTHR43727">
    <property type="entry name" value="DIAMINOPIMELATE DECARBOXYLASE"/>
    <property type="match status" value="1"/>
</dbReference>
<dbReference type="RefSeq" id="WP_004240819.1">
    <property type="nucleotide sequence ID" value="NZ_CAXOJW010000010.1"/>
</dbReference>
<evidence type="ECO:0000259" key="3">
    <source>
        <dbReference type="Pfam" id="PF02784"/>
    </source>
</evidence>
<dbReference type="GO" id="GO:0008836">
    <property type="term" value="F:diaminopimelate decarboxylase activity"/>
    <property type="evidence" value="ECO:0007669"/>
    <property type="project" value="TreeGrafter"/>
</dbReference>
<evidence type="ECO:0000313" key="4">
    <source>
        <dbReference type="EMBL" id="AWC93151.1"/>
    </source>
</evidence>
<dbReference type="Pfam" id="PF02784">
    <property type="entry name" value="Orn_Arg_deC_N"/>
    <property type="match status" value="1"/>
</dbReference>
<dbReference type="PANTHER" id="PTHR43727:SF2">
    <property type="entry name" value="GROUP IV DECARBOXYLASE"/>
    <property type="match status" value="1"/>
</dbReference>
<dbReference type="SUPFAM" id="SSF51419">
    <property type="entry name" value="PLP-binding barrel"/>
    <property type="match status" value="1"/>
</dbReference>
<dbReference type="EMBL" id="CP028956">
    <property type="protein sequence ID" value="AWC93151.1"/>
    <property type="molecule type" value="Genomic_DNA"/>
</dbReference>
<protein>
    <submittedName>
        <fullName evidence="4">Decarboxylase</fullName>
    </submittedName>
</protein>